<evidence type="ECO:0000256" key="2">
    <source>
        <dbReference type="ARBA" id="ARBA00022729"/>
    </source>
</evidence>
<dbReference type="RefSeq" id="WP_139605054.1">
    <property type="nucleotide sequence ID" value="NZ_VDCQ01000042.1"/>
</dbReference>
<feature type="domain" description="NodB homology" evidence="5">
    <location>
        <begin position="227"/>
        <end position="386"/>
    </location>
</feature>
<reference evidence="6 7" key="1">
    <citation type="submission" date="2019-05" db="EMBL/GenBank/DDBJ databases">
        <title>We sequenced the genome of Paenibacillus hemerocallicola KCTC 33185 for further insight into its adaptation and study the phylogeny of Paenibacillus.</title>
        <authorList>
            <person name="Narsing Rao M.P."/>
        </authorList>
    </citation>
    <scope>NUCLEOTIDE SEQUENCE [LARGE SCALE GENOMIC DNA]</scope>
    <source>
        <strain evidence="6 7">KCTC 33185</strain>
    </source>
</reference>
<feature type="compositionally biased region" description="Polar residues" evidence="3">
    <location>
        <begin position="109"/>
        <end position="132"/>
    </location>
</feature>
<name>A0A5C4T392_9BACL</name>
<feature type="compositionally biased region" description="Basic and acidic residues" evidence="3">
    <location>
        <begin position="86"/>
        <end position="96"/>
    </location>
</feature>
<dbReference type="SUPFAM" id="SSF88713">
    <property type="entry name" value="Glycoside hydrolase/deacetylase"/>
    <property type="match status" value="1"/>
</dbReference>
<accession>A0A5C4T392</accession>
<organism evidence="6 7">
    <name type="scientific">Paenibacillus hemerocallicola</name>
    <dbReference type="NCBI Taxonomy" id="1172614"/>
    <lineage>
        <taxon>Bacteria</taxon>
        <taxon>Bacillati</taxon>
        <taxon>Bacillota</taxon>
        <taxon>Bacilli</taxon>
        <taxon>Bacillales</taxon>
        <taxon>Paenibacillaceae</taxon>
        <taxon>Paenibacillus</taxon>
    </lineage>
</organism>
<feature type="compositionally biased region" description="Low complexity" evidence="3">
    <location>
        <begin position="69"/>
        <end position="83"/>
    </location>
</feature>
<evidence type="ECO:0000256" key="1">
    <source>
        <dbReference type="ARBA" id="ARBA00004613"/>
    </source>
</evidence>
<dbReference type="OrthoDB" id="9778320at2"/>
<dbReference type="PROSITE" id="PS51257">
    <property type="entry name" value="PROKAR_LIPOPROTEIN"/>
    <property type="match status" value="1"/>
</dbReference>
<keyword evidence="7" id="KW-1185">Reference proteome</keyword>
<feature type="signal peptide" evidence="4">
    <location>
        <begin position="1"/>
        <end position="21"/>
    </location>
</feature>
<dbReference type="GO" id="GO:0005576">
    <property type="term" value="C:extracellular region"/>
    <property type="evidence" value="ECO:0007669"/>
    <property type="project" value="UniProtKB-SubCell"/>
</dbReference>
<dbReference type="Pfam" id="PF01522">
    <property type="entry name" value="Polysacc_deac_1"/>
    <property type="match status" value="1"/>
</dbReference>
<dbReference type="PROSITE" id="PS51677">
    <property type="entry name" value="NODB"/>
    <property type="match status" value="1"/>
</dbReference>
<dbReference type="GO" id="GO:0005975">
    <property type="term" value="P:carbohydrate metabolic process"/>
    <property type="evidence" value="ECO:0007669"/>
    <property type="project" value="InterPro"/>
</dbReference>
<dbReference type="InterPro" id="IPR051398">
    <property type="entry name" value="Polysacch_Deacetylase"/>
</dbReference>
<evidence type="ECO:0000256" key="4">
    <source>
        <dbReference type="SAM" id="SignalP"/>
    </source>
</evidence>
<sequence length="386" mass="41352">MVGYKGTKAALLHKSFAPLLAAAALLSVGCASEDRGALNLAADRAHEERTSPAGPPNSAKEHNIPVPVPNAAAAGNPQSAASSEQTGEKAAARDGHGSAGQIAAIPNAESGSKNSQAVKISSDNTAVATDGSSAHPVAGSGSAAPTQSAAPPAAAIADTAAKPPKKLKFSIPVLNYHSIAVDPDNNAVLDPKKLEEQMDFLAAEGYTTLTLRQFIDIWDGKAEAPAKAVLLTFDDGYTDNYTEAMPILKKHGFRATMFVSPGMVGQDGYFAEWDQIREMRDNGWDIQPHGMTHPYLHKMTLEQQRFEIAESIKQLKEHTGIDTEAFCYPYGMRNKDTLKLLEEAQVRFAFTIDQGRTEPTQQPLQLKRIFVGGKESMATFVKKLKP</sequence>
<dbReference type="CDD" id="cd10918">
    <property type="entry name" value="CE4_NodB_like_5s_6s"/>
    <property type="match status" value="1"/>
</dbReference>
<dbReference type="EMBL" id="VDCQ01000042">
    <property type="protein sequence ID" value="TNJ63501.1"/>
    <property type="molecule type" value="Genomic_DNA"/>
</dbReference>
<evidence type="ECO:0000313" key="6">
    <source>
        <dbReference type="EMBL" id="TNJ63501.1"/>
    </source>
</evidence>
<dbReference type="InterPro" id="IPR002509">
    <property type="entry name" value="NODB_dom"/>
</dbReference>
<protein>
    <submittedName>
        <fullName evidence="6">Polysaccharide deacetylase family protein</fullName>
    </submittedName>
</protein>
<evidence type="ECO:0000313" key="7">
    <source>
        <dbReference type="Proteomes" id="UP000307943"/>
    </source>
</evidence>
<gene>
    <name evidence="6" type="ORF">FE784_25330</name>
</gene>
<dbReference type="AlphaFoldDB" id="A0A5C4T392"/>
<comment type="subcellular location">
    <subcellularLocation>
        <location evidence="1">Secreted</location>
    </subcellularLocation>
</comment>
<proteinExistence type="predicted"/>
<feature type="compositionally biased region" description="Low complexity" evidence="3">
    <location>
        <begin position="138"/>
        <end position="150"/>
    </location>
</feature>
<dbReference type="Gene3D" id="3.20.20.370">
    <property type="entry name" value="Glycoside hydrolase/deacetylase"/>
    <property type="match status" value="1"/>
</dbReference>
<dbReference type="GO" id="GO:0016810">
    <property type="term" value="F:hydrolase activity, acting on carbon-nitrogen (but not peptide) bonds"/>
    <property type="evidence" value="ECO:0007669"/>
    <property type="project" value="InterPro"/>
</dbReference>
<dbReference type="PANTHER" id="PTHR34216:SF3">
    <property type="entry name" value="POLY-BETA-1,6-N-ACETYL-D-GLUCOSAMINE N-DEACETYLASE"/>
    <property type="match status" value="1"/>
</dbReference>
<dbReference type="Proteomes" id="UP000307943">
    <property type="component" value="Unassembled WGS sequence"/>
</dbReference>
<dbReference type="InterPro" id="IPR011330">
    <property type="entry name" value="Glyco_hydro/deAcase_b/a-brl"/>
</dbReference>
<evidence type="ECO:0000256" key="3">
    <source>
        <dbReference type="SAM" id="MobiDB-lite"/>
    </source>
</evidence>
<dbReference type="PANTHER" id="PTHR34216">
    <property type="match status" value="1"/>
</dbReference>
<feature type="region of interest" description="Disordered" evidence="3">
    <location>
        <begin position="44"/>
        <end position="150"/>
    </location>
</feature>
<feature type="chain" id="PRO_5039356337" evidence="4">
    <location>
        <begin position="22"/>
        <end position="386"/>
    </location>
</feature>
<evidence type="ECO:0000259" key="5">
    <source>
        <dbReference type="PROSITE" id="PS51677"/>
    </source>
</evidence>
<keyword evidence="2 4" id="KW-0732">Signal</keyword>
<comment type="caution">
    <text evidence="6">The sequence shown here is derived from an EMBL/GenBank/DDBJ whole genome shotgun (WGS) entry which is preliminary data.</text>
</comment>